<keyword evidence="2 4" id="KW-0238">DNA-binding</keyword>
<keyword evidence="3" id="KW-0804">Transcription</keyword>
<evidence type="ECO:0000256" key="1">
    <source>
        <dbReference type="ARBA" id="ARBA00023015"/>
    </source>
</evidence>
<dbReference type="InterPro" id="IPR009057">
    <property type="entry name" value="Homeodomain-like_sf"/>
</dbReference>
<dbReference type="InterPro" id="IPR036271">
    <property type="entry name" value="Tet_transcr_reg_TetR-rel_C_sf"/>
</dbReference>
<dbReference type="SUPFAM" id="SSF46689">
    <property type="entry name" value="Homeodomain-like"/>
    <property type="match status" value="1"/>
</dbReference>
<dbReference type="Pfam" id="PF00440">
    <property type="entry name" value="TetR_N"/>
    <property type="match status" value="1"/>
</dbReference>
<reference evidence="7 8" key="1">
    <citation type="journal article" date="2021" name="Genome Biol. Evol.">
        <title>Complete Genome Sequencing of a Novel Gloeobacter Species from a Waterfall Cave in Mexico.</title>
        <authorList>
            <person name="Saw J.H."/>
            <person name="Cardona T."/>
            <person name="Montejano G."/>
        </authorList>
    </citation>
    <scope>NUCLEOTIDE SEQUENCE [LARGE SCALE GENOMIC DNA]</scope>
    <source>
        <strain evidence="7">MG652769</strain>
    </source>
</reference>
<name>A0ABY3PKS1_9CYAN</name>
<keyword evidence="1" id="KW-0805">Transcription regulation</keyword>
<evidence type="ECO:0000256" key="2">
    <source>
        <dbReference type="ARBA" id="ARBA00023125"/>
    </source>
</evidence>
<dbReference type="Gene3D" id="1.10.10.60">
    <property type="entry name" value="Homeodomain-like"/>
    <property type="match status" value="1"/>
</dbReference>
<gene>
    <name evidence="7" type="ORF">ISF26_21335</name>
</gene>
<keyword evidence="8" id="KW-1185">Reference proteome</keyword>
<evidence type="ECO:0000256" key="3">
    <source>
        <dbReference type="ARBA" id="ARBA00023163"/>
    </source>
</evidence>
<dbReference type="RefSeq" id="WP_230841323.1">
    <property type="nucleotide sequence ID" value="NZ_CP063845.1"/>
</dbReference>
<evidence type="ECO:0000313" key="8">
    <source>
        <dbReference type="Proteomes" id="UP001054846"/>
    </source>
</evidence>
<evidence type="ECO:0000256" key="4">
    <source>
        <dbReference type="PROSITE-ProRule" id="PRU00335"/>
    </source>
</evidence>
<evidence type="ECO:0000256" key="5">
    <source>
        <dbReference type="SAM" id="MobiDB-lite"/>
    </source>
</evidence>
<sequence>MATDRANAPSPRKRATARGEKTRAAILHTAAQLASVEGLENLSIGRLATELGRSKSGLFAHFGSLTELQLAIIEQARAIFSAEVLERLSPESRGLAALEQLCDAWLGYIEREVFAGGCFFMAISTEFDSRPGPVREKLALFMGYWLGNLERRIREAQELGELPADIEPAQLAFEIHALGMGANWALQLFDDPKALQRARLAIRERLAQLAGGPIDL</sequence>
<organism evidence="7 8">
    <name type="scientific">Gloeobacter morelensis MG652769</name>
    <dbReference type="NCBI Taxonomy" id="2781736"/>
    <lineage>
        <taxon>Bacteria</taxon>
        <taxon>Bacillati</taxon>
        <taxon>Cyanobacteriota</taxon>
        <taxon>Cyanophyceae</taxon>
        <taxon>Gloeobacterales</taxon>
        <taxon>Gloeobacteraceae</taxon>
        <taxon>Gloeobacter</taxon>
        <taxon>Gloeobacter morelensis</taxon>
    </lineage>
</organism>
<evidence type="ECO:0000313" key="7">
    <source>
        <dbReference type="EMBL" id="UFP94265.1"/>
    </source>
</evidence>
<evidence type="ECO:0000259" key="6">
    <source>
        <dbReference type="PROSITE" id="PS50977"/>
    </source>
</evidence>
<dbReference type="InterPro" id="IPR001647">
    <property type="entry name" value="HTH_TetR"/>
</dbReference>
<dbReference type="Gene3D" id="1.10.357.10">
    <property type="entry name" value="Tetracycline Repressor, domain 2"/>
    <property type="match status" value="1"/>
</dbReference>
<feature type="region of interest" description="Disordered" evidence="5">
    <location>
        <begin position="1"/>
        <end position="20"/>
    </location>
</feature>
<dbReference type="PANTHER" id="PTHR47506:SF6">
    <property type="entry name" value="HTH-TYPE TRANSCRIPTIONAL REPRESSOR NEMR"/>
    <property type="match status" value="1"/>
</dbReference>
<accession>A0ABY3PKS1</accession>
<dbReference type="Pfam" id="PF16925">
    <property type="entry name" value="TetR_C_13"/>
    <property type="match status" value="1"/>
</dbReference>
<protein>
    <submittedName>
        <fullName evidence="7">TetR/AcrR family transcriptional regulator</fullName>
    </submittedName>
</protein>
<feature type="DNA-binding region" description="H-T-H motif" evidence="4">
    <location>
        <begin position="43"/>
        <end position="62"/>
    </location>
</feature>
<dbReference type="SUPFAM" id="SSF48498">
    <property type="entry name" value="Tetracyclin repressor-like, C-terminal domain"/>
    <property type="match status" value="1"/>
</dbReference>
<feature type="domain" description="HTH tetR-type" evidence="6">
    <location>
        <begin position="20"/>
        <end position="80"/>
    </location>
</feature>
<proteinExistence type="predicted"/>
<dbReference type="PROSITE" id="PS50977">
    <property type="entry name" value="HTH_TETR_2"/>
    <property type="match status" value="1"/>
</dbReference>
<dbReference type="EMBL" id="CP063845">
    <property type="protein sequence ID" value="UFP94265.1"/>
    <property type="molecule type" value="Genomic_DNA"/>
</dbReference>
<dbReference type="PANTHER" id="PTHR47506">
    <property type="entry name" value="TRANSCRIPTIONAL REGULATORY PROTEIN"/>
    <property type="match status" value="1"/>
</dbReference>
<dbReference type="InterPro" id="IPR011075">
    <property type="entry name" value="TetR_C"/>
</dbReference>
<dbReference type="Proteomes" id="UP001054846">
    <property type="component" value="Chromosome"/>
</dbReference>